<reference evidence="1 2" key="1">
    <citation type="submission" date="2015-09" db="EMBL/GenBank/DDBJ databases">
        <title>Atta colombica WGS genome.</title>
        <authorList>
            <person name="Nygaard S."/>
            <person name="Hu H."/>
            <person name="Boomsma J."/>
            <person name="Zhang G."/>
        </authorList>
    </citation>
    <scope>NUCLEOTIDE SEQUENCE [LARGE SCALE GENOMIC DNA]</scope>
    <source>
        <strain evidence="1">Treedump-2</strain>
        <tissue evidence="1">Whole body</tissue>
    </source>
</reference>
<sequence length="113" mass="13238">MRATRAAFPCVVGHREERRHSLCVYRPLPYTASAYALASSESERNGKRKGEGDKRHTIMSRSWIIQARVHGPTLRPFLLTQYCIRRLSLSRMISRDLELARTPWNSRREDHFL</sequence>
<dbReference type="AlphaFoldDB" id="A0A195B728"/>
<gene>
    <name evidence="1" type="ORF">ALC53_09417</name>
</gene>
<dbReference type="EMBL" id="KQ976574">
    <property type="protein sequence ID" value="KYM80323.1"/>
    <property type="molecule type" value="Genomic_DNA"/>
</dbReference>
<organism evidence="1 2">
    <name type="scientific">Atta colombica</name>
    <dbReference type="NCBI Taxonomy" id="520822"/>
    <lineage>
        <taxon>Eukaryota</taxon>
        <taxon>Metazoa</taxon>
        <taxon>Ecdysozoa</taxon>
        <taxon>Arthropoda</taxon>
        <taxon>Hexapoda</taxon>
        <taxon>Insecta</taxon>
        <taxon>Pterygota</taxon>
        <taxon>Neoptera</taxon>
        <taxon>Endopterygota</taxon>
        <taxon>Hymenoptera</taxon>
        <taxon>Apocrita</taxon>
        <taxon>Aculeata</taxon>
        <taxon>Formicoidea</taxon>
        <taxon>Formicidae</taxon>
        <taxon>Myrmicinae</taxon>
        <taxon>Atta</taxon>
    </lineage>
</organism>
<accession>A0A195B728</accession>
<evidence type="ECO:0000313" key="2">
    <source>
        <dbReference type="Proteomes" id="UP000078540"/>
    </source>
</evidence>
<proteinExistence type="predicted"/>
<evidence type="ECO:0000313" key="1">
    <source>
        <dbReference type="EMBL" id="KYM80323.1"/>
    </source>
</evidence>
<keyword evidence="2" id="KW-1185">Reference proteome</keyword>
<name>A0A195B728_9HYME</name>
<dbReference type="Proteomes" id="UP000078540">
    <property type="component" value="Unassembled WGS sequence"/>
</dbReference>
<protein>
    <submittedName>
        <fullName evidence="1">Uncharacterized protein</fullName>
    </submittedName>
</protein>